<accession>A0A382RHF9</accession>
<dbReference type="InterPro" id="IPR015421">
    <property type="entry name" value="PyrdxlP-dep_Trfase_major"/>
</dbReference>
<dbReference type="EMBL" id="UINC01121325">
    <property type="protein sequence ID" value="SVC96408.1"/>
    <property type="molecule type" value="Genomic_DNA"/>
</dbReference>
<feature type="non-terminal residue" evidence="1">
    <location>
        <position position="85"/>
    </location>
</feature>
<sequence length="85" mass="8555">MSNIYEKLGVPTIINAKGPATRLSGGVMTEEVSKAMQEATQHCVDMTELQTRASGIISEITGAEAGCVTSGAAAGLLLGTAACVA</sequence>
<organism evidence="1">
    <name type="scientific">marine metagenome</name>
    <dbReference type="NCBI Taxonomy" id="408172"/>
    <lineage>
        <taxon>unclassified sequences</taxon>
        <taxon>metagenomes</taxon>
        <taxon>ecological metagenomes</taxon>
    </lineage>
</organism>
<dbReference type="Gene3D" id="3.40.640.10">
    <property type="entry name" value="Type I PLP-dependent aspartate aminotransferase-like (Major domain)"/>
    <property type="match status" value="1"/>
</dbReference>
<protein>
    <submittedName>
        <fullName evidence="1">Uncharacterized protein</fullName>
    </submittedName>
</protein>
<reference evidence="1" key="1">
    <citation type="submission" date="2018-05" db="EMBL/GenBank/DDBJ databases">
        <authorList>
            <person name="Lanie J.A."/>
            <person name="Ng W.-L."/>
            <person name="Kazmierczak K.M."/>
            <person name="Andrzejewski T.M."/>
            <person name="Davidsen T.M."/>
            <person name="Wayne K.J."/>
            <person name="Tettelin H."/>
            <person name="Glass J.I."/>
            <person name="Rusch D."/>
            <person name="Podicherti R."/>
            <person name="Tsui H.-C.T."/>
            <person name="Winkler M.E."/>
        </authorList>
    </citation>
    <scope>NUCLEOTIDE SEQUENCE</scope>
</reference>
<evidence type="ECO:0000313" key="1">
    <source>
        <dbReference type="EMBL" id="SVC96408.1"/>
    </source>
</evidence>
<dbReference type="AlphaFoldDB" id="A0A382RHF9"/>
<proteinExistence type="predicted"/>
<name>A0A382RHF9_9ZZZZ</name>
<gene>
    <name evidence="1" type="ORF">METZ01_LOCUS349262</name>
</gene>